<dbReference type="Gene3D" id="3.40.50.1000">
    <property type="entry name" value="HAD superfamily/HAD-like"/>
    <property type="match status" value="1"/>
</dbReference>
<gene>
    <name evidence="1" type="ORF">GMPD_25530</name>
    <name evidence="2" type="ORF">M1B72_15860</name>
</gene>
<name>A0A6V8MXS7_9BACT</name>
<proteinExistence type="predicted"/>
<dbReference type="EMBL" id="CP096574">
    <property type="protein sequence ID" value="UPU34912.1"/>
    <property type="molecule type" value="Genomic_DNA"/>
</dbReference>
<dbReference type="AlphaFoldDB" id="A0A6V8MXS7"/>
<evidence type="ECO:0000313" key="4">
    <source>
        <dbReference type="Proteomes" id="UP000831485"/>
    </source>
</evidence>
<keyword evidence="4" id="KW-1185">Reference proteome</keyword>
<dbReference type="SFLD" id="SFLDG01129">
    <property type="entry name" value="C1.5:_HAD__Beta-PGM__Phosphata"/>
    <property type="match status" value="1"/>
</dbReference>
<dbReference type="InterPro" id="IPR041492">
    <property type="entry name" value="HAD_2"/>
</dbReference>
<protein>
    <submittedName>
        <fullName evidence="2">HAD family hydrolase</fullName>
    </submittedName>
    <submittedName>
        <fullName evidence="1">Haloacid dehalogenase</fullName>
    </submittedName>
</protein>
<dbReference type="Pfam" id="PF13419">
    <property type="entry name" value="HAD_2"/>
    <property type="match status" value="1"/>
</dbReference>
<dbReference type="EMBL" id="BLXY01000004">
    <property type="protein sequence ID" value="GFO64634.1"/>
    <property type="molecule type" value="Genomic_DNA"/>
</dbReference>
<keyword evidence="2" id="KW-0378">Hydrolase</keyword>
<dbReference type="Gene3D" id="1.10.260.80">
    <property type="match status" value="1"/>
</dbReference>
<dbReference type="Proteomes" id="UP000568888">
    <property type="component" value="Unassembled WGS sequence"/>
</dbReference>
<evidence type="ECO:0000313" key="3">
    <source>
        <dbReference type="Proteomes" id="UP000568888"/>
    </source>
</evidence>
<dbReference type="SUPFAM" id="SSF56784">
    <property type="entry name" value="HAD-like"/>
    <property type="match status" value="1"/>
</dbReference>
<dbReference type="PANTHER" id="PTHR43885">
    <property type="entry name" value="HALOACID DEHALOGENASE-LIKE HYDROLASE"/>
    <property type="match status" value="1"/>
</dbReference>
<dbReference type="PANTHER" id="PTHR43885:SF1">
    <property type="entry name" value="SUPERFAMILY HYDROLASE, PUTATIVE (AFU_ORTHOLOGUE AFUA_4G13290)-RELATED"/>
    <property type="match status" value="1"/>
</dbReference>
<reference evidence="3" key="1">
    <citation type="submission" date="2020-06" db="EMBL/GenBank/DDBJ databases">
        <title>Draft genomic sequecing of Geomonas sp. Red736.</title>
        <authorList>
            <person name="Itoh H."/>
            <person name="Xu Z.X."/>
            <person name="Ushijima N."/>
            <person name="Masuda Y."/>
            <person name="Shiratori Y."/>
            <person name="Senoo K."/>
        </authorList>
    </citation>
    <scope>NUCLEOTIDE SEQUENCE [LARGE SCALE GENOMIC DNA]</scope>
    <source>
        <strain evidence="3">Red736</strain>
    </source>
</reference>
<accession>A0A6V8MXS7</accession>
<dbReference type="GO" id="GO:0016787">
    <property type="term" value="F:hydrolase activity"/>
    <property type="evidence" value="ECO:0007669"/>
    <property type="project" value="UniProtKB-KW"/>
</dbReference>
<dbReference type="InterPro" id="IPR023214">
    <property type="entry name" value="HAD_sf"/>
</dbReference>
<evidence type="ECO:0000313" key="2">
    <source>
        <dbReference type="EMBL" id="UPU34912.1"/>
    </source>
</evidence>
<dbReference type="InterPro" id="IPR036412">
    <property type="entry name" value="HAD-like_sf"/>
</dbReference>
<dbReference type="Proteomes" id="UP000831485">
    <property type="component" value="Chromosome"/>
</dbReference>
<dbReference type="RefSeq" id="WP_183347904.1">
    <property type="nucleotide sequence ID" value="NZ_BLXY01000004.1"/>
</dbReference>
<dbReference type="SFLD" id="SFLDS00003">
    <property type="entry name" value="Haloacid_Dehalogenase"/>
    <property type="match status" value="1"/>
</dbReference>
<dbReference type="NCBIfam" id="TIGR01509">
    <property type="entry name" value="HAD-SF-IA-v3"/>
    <property type="match status" value="1"/>
</dbReference>
<reference evidence="2" key="3">
    <citation type="submission" date="2022-04" db="EMBL/GenBank/DDBJ databases">
        <authorList>
            <person name="Liu G."/>
        </authorList>
    </citation>
    <scope>NUCLEOTIDE SEQUENCE</scope>
    <source>
        <strain evidence="2">RG22</strain>
    </source>
</reference>
<sequence length="218" mass="23232">MENDKAQGILQKRHWVFDLDGTLTVAIHDFAHIRNVLGVPQGSDILGHLDGLPEAEGMRARALLQSIEEELAGRTEPAEGALELVQLLHGRGTRIGVLTRNTKENALTTLARIGLMNFIGAGDVLGRDDARAKPDPDGIHKLACRWGVPAAALVMVGDYAFDLETGRAAGAGTVHVDPARAFRWPELTDLAVGSLAELAQALQTSVSSSWSAICTISS</sequence>
<reference evidence="1" key="2">
    <citation type="journal article" date="2021" name="Int. J. Syst. Evol. Microbiol.">
        <title>Geomonas silvestris sp. nov., Geomonas paludis sp. nov. and Geomonas limicola sp. nov., isolated from terrestrial environments, and emended description of the genus Geomonas.</title>
        <authorList>
            <person name="Itoh H."/>
            <person name="Xu Z."/>
            <person name="Masuda Y."/>
            <person name="Ushijima N."/>
            <person name="Hayakawa C."/>
            <person name="Shiratori Y."/>
            <person name="Senoo K."/>
        </authorList>
    </citation>
    <scope>NUCLEOTIDE SEQUENCE</scope>
    <source>
        <strain evidence="1">Red736</strain>
    </source>
</reference>
<organism evidence="1 3">
    <name type="scientific">Geomonas paludis</name>
    <dbReference type="NCBI Taxonomy" id="2740185"/>
    <lineage>
        <taxon>Bacteria</taxon>
        <taxon>Pseudomonadati</taxon>
        <taxon>Thermodesulfobacteriota</taxon>
        <taxon>Desulfuromonadia</taxon>
        <taxon>Geobacterales</taxon>
        <taxon>Geobacteraceae</taxon>
        <taxon>Geomonas</taxon>
    </lineage>
</organism>
<dbReference type="InterPro" id="IPR006439">
    <property type="entry name" value="HAD-SF_hydro_IA"/>
</dbReference>
<evidence type="ECO:0000313" key="1">
    <source>
        <dbReference type="EMBL" id="GFO64634.1"/>
    </source>
</evidence>